<evidence type="ECO:0000259" key="5">
    <source>
        <dbReference type="PROSITE" id="PS51900"/>
    </source>
</evidence>
<feature type="domain" description="Core-binding (CB)" evidence="5">
    <location>
        <begin position="106"/>
        <end position="193"/>
    </location>
</feature>
<evidence type="ECO:0000256" key="3">
    <source>
        <dbReference type="PROSITE-ProRule" id="PRU01248"/>
    </source>
</evidence>
<name>W6RHE8_9HYPH</name>
<accession>W6RHE8</accession>
<dbReference type="GO" id="GO:0003677">
    <property type="term" value="F:DNA binding"/>
    <property type="evidence" value="ECO:0007669"/>
    <property type="project" value="UniProtKB-UniRule"/>
</dbReference>
<feature type="region of interest" description="Disordered" evidence="4">
    <location>
        <begin position="243"/>
        <end position="265"/>
    </location>
</feature>
<evidence type="ECO:0000256" key="2">
    <source>
        <dbReference type="ARBA" id="ARBA00023125"/>
    </source>
</evidence>
<keyword evidence="2 3" id="KW-0238">DNA-binding</keyword>
<evidence type="ECO:0000313" key="7">
    <source>
        <dbReference type="Proteomes" id="UP000019443"/>
    </source>
</evidence>
<evidence type="ECO:0000256" key="4">
    <source>
        <dbReference type="SAM" id="MobiDB-lite"/>
    </source>
</evidence>
<evidence type="ECO:0000313" key="6">
    <source>
        <dbReference type="EMBL" id="CDM60234.1"/>
    </source>
</evidence>
<dbReference type="PROSITE" id="PS51900">
    <property type="entry name" value="CB"/>
    <property type="match status" value="1"/>
</dbReference>
<proteinExistence type="predicted"/>
<dbReference type="EMBL" id="CBYB010000023">
    <property type="protein sequence ID" value="CDM60234.1"/>
    <property type="molecule type" value="Genomic_DNA"/>
</dbReference>
<geneLocation type="plasmid" evidence="6">
    <name>pLPU83b</name>
</geneLocation>
<sequence length="265" mass="28856">MSIDPFRVQVRGPLAPFAAGFAGELAQRGYTPISARGQMRLLARLSCWLALEGMDAEDLSVSEVDRFVRTRRAAGRQLRSIKALRPILAYLKSRGVVLPSTRAPDDPAEVLLERYRRYLTAERGLANATADVYAQKVRPFVRHRLSSDGRVLDLAGLAATDIVAFVVMHCPRLSRSAASLTVTALRSLLGYLNIEGLIARSLAACVPSVARSAIGWVPERTGLRPGSAPADVLRPRYVERLPRRRGHDHVGSSRLAGGGSRQAQA</sequence>
<comment type="caution">
    <text evidence="6">The sequence shown here is derived from an EMBL/GenBank/DDBJ whole genome shotgun (WGS) entry which is preliminary data.</text>
</comment>
<evidence type="ECO:0000256" key="1">
    <source>
        <dbReference type="ARBA" id="ARBA00022908"/>
    </source>
</evidence>
<protein>
    <submittedName>
        <fullName evidence="6">Phage integrase family protein</fullName>
    </submittedName>
</protein>
<organism evidence="6 7">
    <name type="scientific">Rhizobium favelukesii</name>
    <dbReference type="NCBI Taxonomy" id="348824"/>
    <lineage>
        <taxon>Bacteria</taxon>
        <taxon>Pseudomonadati</taxon>
        <taxon>Pseudomonadota</taxon>
        <taxon>Alphaproteobacteria</taxon>
        <taxon>Hyphomicrobiales</taxon>
        <taxon>Rhizobiaceae</taxon>
        <taxon>Rhizobium/Agrobacterium group</taxon>
        <taxon>Rhizobium</taxon>
    </lineage>
</organism>
<gene>
    <name evidence="6" type="ORF">LPU83_pLPU83b_0241</name>
</gene>
<dbReference type="Pfam" id="PF02899">
    <property type="entry name" value="Phage_int_SAM_1"/>
    <property type="match status" value="1"/>
</dbReference>
<dbReference type="Gene3D" id="1.10.150.130">
    <property type="match status" value="1"/>
</dbReference>
<dbReference type="Proteomes" id="UP000019443">
    <property type="component" value="Unassembled WGS sequence"/>
</dbReference>
<dbReference type="InterPro" id="IPR010998">
    <property type="entry name" value="Integrase_recombinase_N"/>
</dbReference>
<keyword evidence="7" id="KW-1185">Reference proteome</keyword>
<dbReference type="RefSeq" id="WP_231052348.1">
    <property type="nucleotide sequence ID" value="NZ_ATTO01000184.1"/>
</dbReference>
<dbReference type="InterPro" id="IPR004107">
    <property type="entry name" value="Integrase_SAM-like_N"/>
</dbReference>
<dbReference type="InterPro" id="IPR044068">
    <property type="entry name" value="CB"/>
</dbReference>
<keyword evidence="1" id="KW-0229">DNA integration</keyword>
<reference evidence="6" key="1">
    <citation type="submission" date="2013-11" db="EMBL/GenBank/DDBJ databases">
        <title>Draft genome sequence of the broad-host-range Rhizobium sp. LPU83 strain, a member of the low-genetic diversity Oregon-like Rhizobium sp. group.</title>
        <authorList>
            <person name="Wibberg D."/>
            <person name="Puehler A."/>
            <person name="Schlueter A."/>
        </authorList>
    </citation>
    <scope>NUCLEOTIDE SEQUENCE [LARGE SCALE GENOMIC DNA]</scope>
    <source>
        <strain evidence="6">LPU83</strain>
        <plasmid evidence="6">pLPU83b</plasmid>
    </source>
</reference>
<dbReference type="AlphaFoldDB" id="W6RHE8"/>
<keyword evidence="6" id="KW-0614">Plasmid</keyword>
<dbReference type="GO" id="GO:0015074">
    <property type="term" value="P:DNA integration"/>
    <property type="evidence" value="ECO:0007669"/>
    <property type="project" value="UniProtKB-KW"/>
</dbReference>
<dbReference type="SUPFAM" id="SSF47823">
    <property type="entry name" value="lambda integrase-like, N-terminal domain"/>
    <property type="match status" value="1"/>
</dbReference>
<feature type="compositionally biased region" description="Gly residues" evidence="4">
    <location>
        <begin position="256"/>
        <end position="265"/>
    </location>
</feature>